<dbReference type="InterPro" id="IPR032675">
    <property type="entry name" value="LRR_dom_sf"/>
</dbReference>
<evidence type="ECO:0000256" key="1">
    <source>
        <dbReference type="SAM" id="MobiDB-lite"/>
    </source>
</evidence>
<comment type="caution">
    <text evidence="2">The sequence shown here is derived from an EMBL/GenBank/DDBJ whole genome shotgun (WGS) entry which is preliminary data.</text>
</comment>
<dbReference type="AlphaFoldDB" id="A0A9N9KVY0"/>
<gene>
    <name evidence="2" type="ORF">HYFRA_00004386</name>
</gene>
<feature type="compositionally biased region" description="Polar residues" evidence="1">
    <location>
        <begin position="412"/>
        <end position="430"/>
    </location>
</feature>
<keyword evidence="3" id="KW-1185">Reference proteome</keyword>
<feature type="region of interest" description="Disordered" evidence="1">
    <location>
        <begin position="407"/>
        <end position="430"/>
    </location>
</feature>
<evidence type="ECO:0000313" key="3">
    <source>
        <dbReference type="Proteomes" id="UP000696280"/>
    </source>
</evidence>
<dbReference type="Gene3D" id="3.80.10.10">
    <property type="entry name" value="Ribonuclease Inhibitor"/>
    <property type="match status" value="1"/>
</dbReference>
<reference evidence="2" key="1">
    <citation type="submission" date="2021-07" db="EMBL/GenBank/DDBJ databases">
        <authorList>
            <person name="Durling M."/>
        </authorList>
    </citation>
    <scope>NUCLEOTIDE SEQUENCE</scope>
</reference>
<name>A0A9N9KVY0_9HELO</name>
<dbReference type="OrthoDB" id="3541994at2759"/>
<protein>
    <recommendedName>
        <fullName evidence="4">F-box domain-containing protein</fullName>
    </recommendedName>
</protein>
<dbReference type="SUPFAM" id="SSF52047">
    <property type="entry name" value="RNI-like"/>
    <property type="match status" value="1"/>
</dbReference>
<dbReference type="EMBL" id="CAJVRL010000057">
    <property type="protein sequence ID" value="CAG8954474.1"/>
    <property type="molecule type" value="Genomic_DNA"/>
</dbReference>
<evidence type="ECO:0008006" key="4">
    <source>
        <dbReference type="Google" id="ProtNLM"/>
    </source>
</evidence>
<proteinExistence type="predicted"/>
<organism evidence="2 3">
    <name type="scientific">Hymenoscyphus fraxineus</name>
    <dbReference type="NCBI Taxonomy" id="746836"/>
    <lineage>
        <taxon>Eukaryota</taxon>
        <taxon>Fungi</taxon>
        <taxon>Dikarya</taxon>
        <taxon>Ascomycota</taxon>
        <taxon>Pezizomycotina</taxon>
        <taxon>Leotiomycetes</taxon>
        <taxon>Helotiales</taxon>
        <taxon>Helotiaceae</taxon>
        <taxon>Hymenoscyphus</taxon>
    </lineage>
</organism>
<accession>A0A9N9KVY0</accession>
<sequence length="679" mass="77529">MESANRVQPVAMPWVSGLPPEVWTMVGQQISDQATRNSLLLVCRAFRDVFTPLARDTLMFKVNDFELEKLGEKPLPPGAVNVKHLMVRMEEFCDGPNGELALEADAHRWIIHVEDFLMRLVEAMPNLRTFSYCDESIEPQSWPTHVLQQSDWFRALKGLPKLKSIDFVTNNFIESDAPGLDFSTEIILQSAGFKNLSSLQLYNLRGPESKILSDLVHTLRACPRLTLLGIGKQCRSDDFIVDSFVTLEDGIGMLENLCNQYSAGGKSDLLPLHTLRLGTFFSPYKSESNTNYLAKLVKLENLQNLHLWNGHRLDPADEDMEEEGQPTEIQWTMFDSSTITSLQITLLDDDVLEWLNDKKTVRELILIEQYQQNRPAARNLPKLRLPNLGVLHIRDDVHSRTPLYPRADQDLIPTQNPGSNRSEITTNTLIPNPSAEYSNAKILWPEMDLDAVPDPAIAQHTTILDALHDKGIELEKLAISMRFETQFWAFVRRLKNMPKLRYLRLMPGYLGRFPPPDACRWPNITSSKHLAYCYVKFLKNVCPSLQYIKIGEYTWQIVPKWSQERSLWDGLDYTFIPHDEETNIDILSYDSWAENSGLLGADRFVNMQGDEGMKEVEDTIVEALARRHIGVDDDEDVSETDSEFDSELDFDNEELAYYFGLSGESDEGDWTDESASETE</sequence>
<dbReference type="Proteomes" id="UP000696280">
    <property type="component" value="Unassembled WGS sequence"/>
</dbReference>
<evidence type="ECO:0000313" key="2">
    <source>
        <dbReference type="EMBL" id="CAG8954474.1"/>
    </source>
</evidence>